<organism evidence="1">
    <name type="scientific">uncultured Leptolyngbya sp</name>
    <dbReference type="NCBI Taxonomy" id="332963"/>
    <lineage>
        <taxon>Bacteria</taxon>
        <taxon>Bacillati</taxon>
        <taxon>Cyanobacteriota</taxon>
        <taxon>Cyanophyceae</taxon>
        <taxon>Leptolyngbyales</taxon>
        <taxon>Leptolyngbyaceae</taxon>
        <taxon>Leptolyngbya group</taxon>
        <taxon>Leptolyngbya</taxon>
        <taxon>environmental samples</taxon>
    </lineage>
</organism>
<proteinExistence type="predicted"/>
<feature type="non-terminal residue" evidence="1">
    <location>
        <position position="1"/>
    </location>
</feature>
<dbReference type="AlphaFoldDB" id="A0A6J4KTW9"/>
<reference evidence="1" key="1">
    <citation type="submission" date="2020-02" db="EMBL/GenBank/DDBJ databases">
        <authorList>
            <person name="Meier V. D."/>
        </authorList>
    </citation>
    <scope>NUCLEOTIDE SEQUENCE</scope>
    <source>
        <strain evidence="1">AVDCRST_MAG94</strain>
    </source>
</reference>
<sequence>CSIWEMFFNWSMMVSIIERLRSKRRSLRR</sequence>
<dbReference type="EMBL" id="CADCTY010000381">
    <property type="protein sequence ID" value="CAA9314107.1"/>
    <property type="molecule type" value="Genomic_DNA"/>
</dbReference>
<evidence type="ECO:0000313" key="1">
    <source>
        <dbReference type="EMBL" id="CAA9314107.1"/>
    </source>
</evidence>
<gene>
    <name evidence="1" type="ORF">AVDCRST_MAG94-1124</name>
</gene>
<name>A0A6J4KTW9_9CYAN</name>
<feature type="non-terminal residue" evidence="1">
    <location>
        <position position="29"/>
    </location>
</feature>
<accession>A0A6J4KTW9</accession>
<protein>
    <submittedName>
        <fullName evidence="1">Uncharacterized protein</fullName>
    </submittedName>
</protein>